<keyword evidence="6 7" id="KW-0472">Membrane</keyword>
<evidence type="ECO:0000256" key="1">
    <source>
        <dbReference type="ARBA" id="ARBA00004651"/>
    </source>
</evidence>
<dbReference type="CDD" id="cd06173">
    <property type="entry name" value="MFS_MefA_like"/>
    <property type="match status" value="1"/>
</dbReference>
<proteinExistence type="predicted"/>
<dbReference type="InterPro" id="IPR011701">
    <property type="entry name" value="MFS"/>
</dbReference>
<evidence type="ECO:0000256" key="7">
    <source>
        <dbReference type="SAM" id="Phobius"/>
    </source>
</evidence>
<organism evidence="8 9">
    <name type="scientific">Paenibacillus tianmuensis</name>
    <dbReference type="NCBI Taxonomy" id="624147"/>
    <lineage>
        <taxon>Bacteria</taxon>
        <taxon>Bacillati</taxon>
        <taxon>Bacillota</taxon>
        <taxon>Bacilli</taxon>
        <taxon>Bacillales</taxon>
        <taxon>Paenibacillaceae</taxon>
        <taxon>Paenibacillus</taxon>
    </lineage>
</organism>
<dbReference type="RefSeq" id="WP_217266686.1">
    <property type="nucleotide sequence ID" value="NZ_FMTT01000004.1"/>
</dbReference>
<evidence type="ECO:0000256" key="2">
    <source>
        <dbReference type="ARBA" id="ARBA00022448"/>
    </source>
</evidence>
<feature type="transmembrane region" description="Helical" evidence="7">
    <location>
        <begin position="357"/>
        <end position="377"/>
    </location>
</feature>
<evidence type="ECO:0000313" key="9">
    <source>
        <dbReference type="Proteomes" id="UP000198601"/>
    </source>
</evidence>
<protein>
    <submittedName>
        <fullName evidence="8">Major Facilitator Superfamily protein</fullName>
    </submittedName>
</protein>
<keyword evidence="5 7" id="KW-1133">Transmembrane helix</keyword>
<keyword evidence="4 7" id="KW-0812">Transmembrane</keyword>
<feature type="transmembrane region" description="Helical" evidence="7">
    <location>
        <begin position="272"/>
        <end position="291"/>
    </location>
</feature>
<gene>
    <name evidence="8" type="ORF">SAMN04487970_1004147</name>
</gene>
<dbReference type="GO" id="GO:0005886">
    <property type="term" value="C:plasma membrane"/>
    <property type="evidence" value="ECO:0007669"/>
    <property type="project" value="UniProtKB-SubCell"/>
</dbReference>
<sequence length="417" mass="45105">MNNTPGDVKQYPINFILLLSSRIFKVISDNFASIALVWLLIESGGGAVSTSILYVCSIVPQMALSLFISPLLNKGRLQYWMAASDVIRALIIIIVPICYYFDILPVWVFFVTALLQSVTAAIYNPSSVALLPRVVDEVKIQSANAHLQSVTQIVNLLGLACAGLLVSLLSASTTLLLTGVLLVISGLLILTVKTPNYTNDPKEQIIESSGRVVFNSYFKYVYEGIMNVKRHKLIFGLTIYAIFINVGTIPWMSLSAIYVADQLNGNATTLSIIRASSAIGALLMGIILVKIKIVRHGMFFLFAGVISGVVLTILGVMPELSVIIVCCFILGATETAINVPEMVILQTTVPQHQQAQVYATLMTISTFFIPIAILISAPLANMFGMGLIIAIGGGIIVLSGIIIRFTTPLLESTSMRT</sequence>
<feature type="transmembrane region" description="Helical" evidence="7">
    <location>
        <begin position="175"/>
        <end position="192"/>
    </location>
</feature>
<dbReference type="Gene3D" id="1.20.1250.20">
    <property type="entry name" value="MFS general substrate transporter like domains"/>
    <property type="match status" value="1"/>
</dbReference>
<dbReference type="STRING" id="624147.SAMN04487970_1004147"/>
<dbReference type="InterPro" id="IPR036259">
    <property type="entry name" value="MFS_trans_sf"/>
</dbReference>
<feature type="transmembrane region" description="Helical" evidence="7">
    <location>
        <begin position="383"/>
        <end position="406"/>
    </location>
</feature>
<feature type="transmembrane region" description="Helical" evidence="7">
    <location>
        <begin position="322"/>
        <end position="345"/>
    </location>
</feature>
<dbReference type="Proteomes" id="UP000198601">
    <property type="component" value="Unassembled WGS sequence"/>
</dbReference>
<feature type="transmembrane region" description="Helical" evidence="7">
    <location>
        <begin position="47"/>
        <end position="67"/>
    </location>
</feature>
<evidence type="ECO:0000256" key="4">
    <source>
        <dbReference type="ARBA" id="ARBA00022692"/>
    </source>
</evidence>
<name>A0A1G4PXV6_9BACL</name>
<dbReference type="AlphaFoldDB" id="A0A1G4PXV6"/>
<feature type="transmembrane region" description="Helical" evidence="7">
    <location>
        <begin position="298"/>
        <end position="316"/>
    </location>
</feature>
<reference evidence="9" key="1">
    <citation type="submission" date="2016-10" db="EMBL/GenBank/DDBJ databases">
        <authorList>
            <person name="Varghese N."/>
            <person name="Submissions S."/>
        </authorList>
    </citation>
    <scope>NUCLEOTIDE SEQUENCE [LARGE SCALE GENOMIC DNA]</scope>
    <source>
        <strain evidence="9">CGMCC 1.8946</strain>
    </source>
</reference>
<accession>A0A1G4PXV6</accession>
<keyword evidence="3" id="KW-1003">Cell membrane</keyword>
<evidence type="ECO:0000313" key="8">
    <source>
        <dbReference type="EMBL" id="SCW36918.1"/>
    </source>
</evidence>
<evidence type="ECO:0000256" key="5">
    <source>
        <dbReference type="ARBA" id="ARBA00022989"/>
    </source>
</evidence>
<dbReference type="GO" id="GO:0022857">
    <property type="term" value="F:transmembrane transporter activity"/>
    <property type="evidence" value="ECO:0007669"/>
    <property type="project" value="InterPro"/>
</dbReference>
<dbReference type="Pfam" id="PF07690">
    <property type="entry name" value="MFS_1"/>
    <property type="match status" value="1"/>
</dbReference>
<dbReference type="PANTHER" id="PTHR23513">
    <property type="entry name" value="INTEGRAL MEMBRANE EFFLUX PROTEIN-RELATED"/>
    <property type="match status" value="1"/>
</dbReference>
<evidence type="ECO:0000256" key="6">
    <source>
        <dbReference type="ARBA" id="ARBA00023136"/>
    </source>
</evidence>
<dbReference type="EMBL" id="FMTT01000004">
    <property type="protein sequence ID" value="SCW36918.1"/>
    <property type="molecule type" value="Genomic_DNA"/>
</dbReference>
<keyword evidence="2" id="KW-0813">Transport</keyword>
<dbReference type="PANTHER" id="PTHR23513:SF9">
    <property type="entry name" value="ENTEROBACTIN EXPORTER ENTS"/>
    <property type="match status" value="1"/>
</dbReference>
<keyword evidence="9" id="KW-1185">Reference proteome</keyword>
<comment type="subcellular location">
    <subcellularLocation>
        <location evidence="1">Cell membrane</location>
        <topology evidence="1">Multi-pass membrane protein</topology>
    </subcellularLocation>
</comment>
<feature type="transmembrane region" description="Helical" evidence="7">
    <location>
        <begin position="233"/>
        <end position="260"/>
    </location>
</feature>
<dbReference type="SUPFAM" id="SSF103473">
    <property type="entry name" value="MFS general substrate transporter"/>
    <property type="match status" value="1"/>
</dbReference>
<evidence type="ECO:0000256" key="3">
    <source>
        <dbReference type="ARBA" id="ARBA00022475"/>
    </source>
</evidence>
<feature type="transmembrane region" description="Helical" evidence="7">
    <location>
        <begin position="79"/>
        <end position="101"/>
    </location>
</feature>